<dbReference type="InterPro" id="IPR050153">
    <property type="entry name" value="Metal_Ion_Import_ABC"/>
</dbReference>
<evidence type="ECO:0000313" key="7">
    <source>
        <dbReference type="Proteomes" id="UP000002453"/>
    </source>
</evidence>
<dbReference type="SMART" id="SM00382">
    <property type="entry name" value="AAA"/>
    <property type="match status" value="1"/>
</dbReference>
<dbReference type="GO" id="GO:0016887">
    <property type="term" value="F:ATP hydrolysis activity"/>
    <property type="evidence" value="ECO:0007669"/>
    <property type="project" value="InterPro"/>
</dbReference>
<dbReference type="CDD" id="cd03235">
    <property type="entry name" value="ABC_Metallic_Cations"/>
    <property type="match status" value="1"/>
</dbReference>
<proteinExistence type="inferred from homology"/>
<evidence type="ECO:0000256" key="4">
    <source>
        <dbReference type="ARBA" id="ARBA00022840"/>
    </source>
</evidence>
<dbReference type="AlphaFoldDB" id="B7IGI1"/>
<dbReference type="eggNOG" id="COG1121">
    <property type="taxonomic scope" value="Bacteria"/>
</dbReference>
<organism evidence="6 7">
    <name type="scientific">Thermosipho africanus (strain TCF52B)</name>
    <dbReference type="NCBI Taxonomy" id="484019"/>
    <lineage>
        <taxon>Bacteria</taxon>
        <taxon>Thermotogati</taxon>
        <taxon>Thermotogota</taxon>
        <taxon>Thermotogae</taxon>
        <taxon>Thermotogales</taxon>
        <taxon>Fervidobacteriaceae</taxon>
        <taxon>Thermosipho</taxon>
    </lineage>
</organism>
<dbReference type="OrthoDB" id="9806726at2"/>
<dbReference type="Proteomes" id="UP000002453">
    <property type="component" value="Chromosome"/>
</dbReference>
<keyword evidence="4 6" id="KW-0067">ATP-binding</keyword>
<dbReference type="RefSeq" id="WP_012579755.1">
    <property type="nucleotide sequence ID" value="NC_011653.1"/>
</dbReference>
<dbReference type="SUPFAM" id="SSF52540">
    <property type="entry name" value="P-loop containing nucleoside triphosphate hydrolases"/>
    <property type="match status" value="1"/>
</dbReference>
<dbReference type="STRING" id="484019.THA_727"/>
<reference evidence="6 7" key="1">
    <citation type="journal article" date="2009" name="J. Bacteriol.">
        <title>The genome of Thermosipho africanus TCF52B: lateral genetic connections to the Firmicutes and Archaea.</title>
        <authorList>
            <person name="Nesboe C.L."/>
            <person name="Bapteste E."/>
            <person name="Curtis B."/>
            <person name="Dahle H."/>
            <person name="Lopez P."/>
            <person name="Macleod D."/>
            <person name="Dlutek M."/>
            <person name="Bowman S."/>
            <person name="Zhaxybayeva O."/>
            <person name="Birkeland N.-K."/>
            <person name="Doolittle W.F."/>
        </authorList>
    </citation>
    <scope>NUCLEOTIDE SEQUENCE [LARGE SCALE GENOMIC DNA]</scope>
    <source>
        <strain evidence="6 7">TCF52B</strain>
    </source>
</reference>
<dbReference type="PANTHER" id="PTHR42734:SF17">
    <property type="entry name" value="METAL TRANSPORT SYSTEM ATP-BINDING PROTEIN TM_0124-RELATED"/>
    <property type="match status" value="1"/>
</dbReference>
<keyword evidence="7" id="KW-1185">Reference proteome</keyword>
<evidence type="ECO:0000256" key="2">
    <source>
        <dbReference type="ARBA" id="ARBA00022448"/>
    </source>
</evidence>
<dbReference type="PROSITE" id="PS00211">
    <property type="entry name" value="ABC_TRANSPORTER_1"/>
    <property type="match status" value="1"/>
</dbReference>
<accession>B7IGI1</accession>
<dbReference type="PANTHER" id="PTHR42734">
    <property type="entry name" value="METAL TRANSPORT SYSTEM ATP-BINDING PROTEIN TM_0124-RELATED"/>
    <property type="match status" value="1"/>
</dbReference>
<dbReference type="Pfam" id="PF00005">
    <property type="entry name" value="ABC_tran"/>
    <property type="match status" value="1"/>
</dbReference>
<keyword evidence="2" id="KW-0813">Transport</keyword>
<dbReference type="InterPro" id="IPR017871">
    <property type="entry name" value="ABC_transporter-like_CS"/>
</dbReference>
<keyword evidence="3" id="KW-0547">Nucleotide-binding</keyword>
<evidence type="ECO:0000256" key="1">
    <source>
        <dbReference type="ARBA" id="ARBA00005417"/>
    </source>
</evidence>
<evidence type="ECO:0000313" key="6">
    <source>
        <dbReference type="EMBL" id="ACJ75195.1"/>
    </source>
</evidence>
<dbReference type="GO" id="GO:0005524">
    <property type="term" value="F:ATP binding"/>
    <property type="evidence" value="ECO:0007669"/>
    <property type="project" value="UniProtKB-KW"/>
</dbReference>
<dbReference type="PROSITE" id="PS50893">
    <property type="entry name" value="ABC_TRANSPORTER_2"/>
    <property type="match status" value="1"/>
</dbReference>
<evidence type="ECO:0000259" key="5">
    <source>
        <dbReference type="PROSITE" id="PS50893"/>
    </source>
</evidence>
<gene>
    <name evidence="6" type="ordered locus">THA_727</name>
</gene>
<evidence type="ECO:0000256" key="3">
    <source>
        <dbReference type="ARBA" id="ARBA00022741"/>
    </source>
</evidence>
<comment type="similarity">
    <text evidence="1">Belongs to the ABC transporter superfamily.</text>
</comment>
<name>B7IGI1_THEAB</name>
<dbReference type="KEGG" id="taf:THA_727"/>
<dbReference type="InterPro" id="IPR003593">
    <property type="entry name" value="AAA+_ATPase"/>
</dbReference>
<protein>
    <submittedName>
        <fullName evidence="6">High-affinity zinc uptake system ATP-binding protein ZnuC</fullName>
    </submittedName>
</protein>
<dbReference type="HOGENOM" id="CLU_000604_1_11_0"/>
<dbReference type="EMBL" id="CP001185">
    <property type="protein sequence ID" value="ACJ75195.1"/>
    <property type="molecule type" value="Genomic_DNA"/>
</dbReference>
<dbReference type="Gene3D" id="3.40.50.300">
    <property type="entry name" value="P-loop containing nucleotide triphosphate hydrolases"/>
    <property type="match status" value="1"/>
</dbReference>
<dbReference type="InterPro" id="IPR003439">
    <property type="entry name" value="ABC_transporter-like_ATP-bd"/>
</dbReference>
<sequence length="242" mass="27429">MMANDIAVIVKDLNYLIGEKYILKNINFSMKKGEFVGIVGPNGAGKSTLIKILIGEIDNYVGEVMVRGKIGYLPQVQTFNREVPINAYQFVKMGSYKNKKNVKLIEKLIEEVGLSGKEKQLIGTMSGGEIQRLSLARALVSEPDILILDEPEAGVDQMGKARFYELLEEFQKRLNLTIIMVSHDIGMVFEKCTTVMCLNKTLHCHGPTEKIKPDELKLLFPDFDLWIRSKNHYEKEHEHGDI</sequence>
<feature type="domain" description="ABC transporter" evidence="5">
    <location>
        <begin position="8"/>
        <end position="225"/>
    </location>
</feature>
<dbReference type="InterPro" id="IPR027417">
    <property type="entry name" value="P-loop_NTPase"/>
</dbReference>